<dbReference type="EMBL" id="BTSX01000002">
    <property type="protein sequence ID" value="GMS85948.1"/>
    <property type="molecule type" value="Genomic_DNA"/>
</dbReference>
<evidence type="ECO:0000313" key="12">
    <source>
        <dbReference type="EMBL" id="GMS85948.1"/>
    </source>
</evidence>
<dbReference type="Pfam" id="PF00105">
    <property type="entry name" value="zf-C4"/>
    <property type="match status" value="1"/>
</dbReference>
<evidence type="ECO:0000259" key="11">
    <source>
        <dbReference type="PROSITE" id="PS51843"/>
    </source>
</evidence>
<dbReference type="GO" id="GO:0005634">
    <property type="term" value="C:nucleus"/>
    <property type="evidence" value="ECO:0007669"/>
    <property type="project" value="TreeGrafter"/>
</dbReference>
<evidence type="ECO:0000256" key="4">
    <source>
        <dbReference type="ARBA" id="ARBA00023015"/>
    </source>
</evidence>
<evidence type="ECO:0000256" key="8">
    <source>
        <dbReference type="ARBA" id="ARBA00023242"/>
    </source>
</evidence>
<dbReference type="PANTHER" id="PTHR46011:SF6">
    <property type="entry name" value="HIGH ZINC ACTIVATED NUCLEAR RECEPTOR PROTEIN"/>
    <property type="match status" value="1"/>
</dbReference>
<keyword evidence="8" id="KW-0539">Nucleus</keyword>
<dbReference type="GO" id="GO:0043565">
    <property type="term" value="F:sequence-specific DNA binding"/>
    <property type="evidence" value="ECO:0007669"/>
    <property type="project" value="InterPro"/>
</dbReference>
<dbReference type="SUPFAM" id="SSF48508">
    <property type="entry name" value="Nuclear receptor ligand-binding domain"/>
    <property type="match status" value="1"/>
</dbReference>
<dbReference type="AlphaFoldDB" id="A0AAV5SZB0"/>
<organism evidence="12 13">
    <name type="scientific">Pristionchus entomophagus</name>
    <dbReference type="NCBI Taxonomy" id="358040"/>
    <lineage>
        <taxon>Eukaryota</taxon>
        <taxon>Metazoa</taxon>
        <taxon>Ecdysozoa</taxon>
        <taxon>Nematoda</taxon>
        <taxon>Chromadorea</taxon>
        <taxon>Rhabditida</taxon>
        <taxon>Rhabditina</taxon>
        <taxon>Diplogasteromorpha</taxon>
        <taxon>Diplogasteroidea</taxon>
        <taxon>Neodiplogasteridae</taxon>
        <taxon>Pristionchus</taxon>
    </lineage>
</organism>
<keyword evidence="7" id="KW-0675">Receptor</keyword>
<name>A0AAV5SZB0_9BILA</name>
<feature type="domain" description="Nuclear receptor" evidence="10">
    <location>
        <begin position="20"/>
        <end position="96"/>
    </location>
</feature>
<sequence length="403" mass="46358">SFLTRIDRRVCAMYTATTEKRECLICGDPIIHAHLGVDACRACAIFYKRHATFRKPLVCRRGTNDCYEKNLKPSCRQCRFVRFATLLGQPLTAEDMKAMKSQTNSNDQHSDTSDPNSEESPKCEEEDHFLDHRSFSLLPSTSHESFFDRLKRAYSMLCMIRKCGELGTHPIPLSAKEEAEMVSDGIKFAPGLYSNKIPNLKIMFASLIQFADASFDDFHRISSDSKHFIANSSFKLLNTLDSAYRSAHHFPDDDTMASGYTTYYNESTLEPFLNSCPFRISKETLEELKKGSMQMIDMKKHDFKRVNPSSEEFVAMMGLCLWSQELASLSDEYSEMVERNRSQIMSELHKMYARRGIVDYAARLGELMCLLVNIEKVVTQVDEDMEVYKLMNVWTEDFDKLRC</sequence>
<feature type="region of interest" description="Disordered" evidence="9">
    <location>
        <begin position="99"/>
        <end position="123"/>
    </location>
</feature>
<dbReference type="GO" id="GO:0003700">
    <property type="term" value="F:DNA-binding transcription factor activity"/>
    <property type="evidence" value="ECO:0007669"/>
    <property type="project" value="InterPro"/>
</dbReference>
<evidence type="ECO:0000256" key="9">
    <source>
        <dbReference type="SAM" id="MobiDB-lite"/>
    </source>
</evidence>
<accession>A0AAV5SZB0</accession>
<evidence type="ECO:0000256" key="3">
    <source>
        <dbReference type="ARBA" id="ARBA00022833"/>
    </source>
</evidence>
<keyword evidence="5" id="KW-0238">DNA-binding</keyword>
<feature type="domain" description="NR LBD" evidence="11">
    <location>
        <begin position="168"/>
        <end position="403"/>
    </location>
</feature>
<dbReference type="Proteomes" id="UP001432027">
    <property type="component" value="Unassembled WGS sequence"/>
</dbReference>
<gene>
    <name evidence="12" type="ORF">PENTCL1PPCAC_8123</name>
</gene>
<dbReference type="PANTHER" id="PTHR46011">
    <property type="entry name" value="NUCLEAR HORMONE RECEPTOR FAMILY MEMBER NHR-86-RELATED"/>
    <property type="match status" value="1"/>
</dbReference>
<keyword evidence="2" id="KW-0863">Zinc-finger</keyword>
<keyword evidence="6" id="KW-0804">Transcription</keyword>
<dbReference type="PROSITE" id="PS51030">
    <property type="entry name" value="NUCLEAR_REC_DBD_2"/>
    <property type="match status" value="1"/>
</dbReference>
<keyword evidence="3" id="KW-0862">Zinc</keyword>
<keyword evidence="1" id="KW-0479">Metal-binding</keyword>
<dbReference type="GO" id="GO:0008270">
    <property type="term" value="F:zinc ion binding"/>
    <property type="evidence" value="ECO:0007669"/>
    <property type="project" value="UniProtKB-KW"/>
</dbReference>
<keyword evidence="4" id="KW-0805">Transcription regulation</keyword>
<evidence type="ECO:0000256" key="1">
    <source>
        <dbReference type="ARBA" id="ARBA00022723"/>
    </source>
</evidence>
<dbReference type="Pfam" id="PF00104">
    <property type="entry name" value="Hormone_recep"/>
    <property type="match status" value="1"/>
</dbReference>
<dbReference type="PRINTS" id="PR00047">
    <property type="entry name" value="STROIDFINGER"/>
</dbReference>
<dbReference type="SMART" id="SM00430">
    <property type="entry name" value="HOLI"/>
    <property type="match status" value="1"/>
</dbReference>
<comment type="caution">
    <text evidence="12">The sequence shown here is derived from an EMBL/GenBank/DDBJ whole genome shotgun (WGS) entry which is preliminary data.</text>
</comment>
<feature type="non-terminal residue" evidence="12">
    <location>
        <position position="1"/>
    </location>
</feature>
<proteinExistence type="predicted"/>
<evidence type="ECO:0000256" key="5">
    <source>
        <dbReference type="ARBA" id="ARBA00023125"/>
    </source>
</evidence>
<evidence type="ECO:0000313" key="13">
    <source>
        <dbReference type="Proteomes" id="UP001432027"/>
    </source>
</evidence>
<evidence type="ECO:0000256" key="7">
    <source>
        <dbReference type="ARBA" id="ARBA00023170"/>
    </source>
</evidence>
<dbReference type="Gene3D" id="1.10.565.10">
    <property type="entry name" value="Retinoid X Receptor"/>
    <property type="match status" value="1"/>
</dbReference>
<dbReference type="InterPro" id="IPR035500">
    <property type="entry name" value="NHR-like_dom_sf"/>
</dbReference>
<dbReference type="InterPro" id="IPR001628">
    <property type="entry name" value="Znf_hrmn_rcpt"/>
</dbReference>
<keyword evidence="13" id="KW-1185">Reference proteome</keyword>
<dbReference type="PROSITE" id="PS51843">
    <property type="entry name" value="NR_LBD"/>
    <property type="match status" value="1"/>
</dbReference>
<dbReference type="InterPro" id="IPR000536">
    <property type="entry name" value="Nucl_hrmn_rcpt_lig-bd"/>
</dbReference>
<evidence type="ECO:0008006" key="14">
    <source>
        <dbReference type="Google" id="ProtNLM"/>
    </source>
</evidence>
<protein>
    <recommendedName>
        <fullName evidence="14">Nuclear receptor</fullName>
    </recommendedName>
</protein>
<dbReference type="Gene3D" id="3.30.50.10">
    <property type="entry name" value="Erythroid Transcription Factor GATA-1, subunit A"/>
    <property type="match status" value="1"/>
</dbReference>
<evidence type="ECO:0000256" key="2">
    <source>
        <dbReference type="ARBA" id="ARBA00022771"/>
    </source>
</evidence>
<dbReference type="InterPro" id="IPR013088">
    <property type="entry name" value="Znf_NHR/GATA"/>
</dbReference>
<evidence type="ECO:0000256" key="6">
    <source>
        <dbReference type="ARBA" id="ARBA00023163"/>
    </source>
</evidence>
<dbReference type="SUPFAM" id="SSF57716">
    <property type="entry name" value="Glucocorticoid receptor-like (DNA-binding domain)"/>
    <property type="match status" value="1"/>
</dbReference>
<reference evidence="12" key="1">
    <citation type="submission" date="2023-10" db="EMBL/GenBank/DDBJ databases">
        <title>Genome assembly of Pristionchus species.</title>
        <authorList>
            <person name="Yoshida K."/>
            <person name="Sommer R.J."/>
        </authorList>
    </citation>
    <scope>NUCLEOTIDE SEQUENCE</scope>
    <source>
        <strain evidence="12">RS0144</strain>
    </source>
</reference>
<evidence type="ECO:0000259" key="10">
    <source>
        <dbReference type="PROSITE" id="PS51030"/>
    </source>
</evidence>
<dbReference type="SMART" id="SM00399">
    <property type="entry name" value="ZnF_C4"/>
    <property type="match status" value="1"/>
</dbReference>